<evidence type="ECO:0000313" key="2">
    <source>
        <dbReference type="EMBL" id="EEH59248.1"/>
    </source>
</evidence>
<dbReference type="SUPFAM" id="SSF53335">
    <property type="entry name" value="S-adenosyl-L-methionine-dependent methyltransferases"/>
    <property type="match status" value="1"/>
</dbReference>
<dbReference type="InterPro" id="IPR052514">
    <property type="entry name" value="SAM-dependent_MTase"/>
</dbReference>
<dbReference type="Proteomes" id="UP000001876">
    <property type="component" value="Unassembled WGS sequence"/>
</dbReference>
<gene>
    <name evidence="2" type="ORF">MICPUCDRAFT_55083</name>
</gene>
<evidence type="ECO:0000313" key="3">
    <source>
        <dbReference type="Proteomes" id="UP000001876"/>
    </source>
</evidence>
<dbReference type="NCBIfam" id="TIGR01444">
    <property type="entry name" value="fkbM_fam"/>
    <property type="match status" value="1"/>
</dbReference>
<feature type="domain" description="Methyltransferase FkbM" evidence="1">
    <location>
        <begin position="68"/>
        <end position="215"/>
    </location>
</feature>
<sequence>MSASVLQGGQVWDEDVLKALLDVVEEGSAAIDVGANYGRRVLTALSLDRSFRILSFVHVSSPHCTIPDTCRPSRPLIAARSYSVFFSDKVGPTGRVYAFEPQPFIHSVLNFNLVLNDASKNVQTFRGVLGHAETTTHMSDVLSDGSKKGASFAATAAKGEPVNYGGRQIGQGGEEVPMRTLDSFRIACPISMLKVDAEGAEHLVFYGARETIRRVLLTLSNYQTLSEETTTTLKVPPEAKTFDVAAWATGELGYAKDEVKRVGGTVDFVLRPPARRKNARNATATAATTTSAAAAMTTTSAAAAANASADASNVSGDVVDEAGELARAPR</sequence>
<keyword evidence="3" id="KW-1185">Reference proteome</keyword>
<reference evidence="2 3" key="1">
    <citation type="journal article" date="2009" name="Science">
        <title>Green evolution and dynamic adaptations revealed by genomes of the marine picoeukaryotes Micromonas.</title>
        <authorList>
            <person name="Worden A.Z."/>
            <person name="Lee J.H."/>
            <person name="Mock T."/>
            <person name="Rouze P."/>
            <person name="Simmons M.P."/>
            <person name="Aerts A.L."/>
            <person name="Allen A.E."/>
            <person name="Cuvelier M.L."/>
            <person name="Derelle E."/>
            <person name="Everett M.V."/>
            <person name="Foulon E."/>
            <person name="Grimwood J."/>
            <person name="Gundlach H."/>
            <person name="Henrissat B."/>
            <person name="Napoli C."/>
            <person name="McDonald S.M."/>
            <person name="Parker M.S."/>
            <person name="Rombauts S."/>
            <person name="Salamov A."/>
            <person name="Von Dassow P."/>
            <person name="Badger J.H."/>
            <person name="Coutinho P.M."/>
            <person name="Demir E."/>
            <person name="Dubchak I."/>
            <person name="Gentemann C."/>
            <person name="Eikrem W."/>
            <person name="Gready J.E."/>
            <person name="John U."/>
            <person name="Lanier W."/>
            <person name="Lindquist E.A."/>
            <person name="Lucas S."/>
            <person name="Mayer K.F."/>
            <person name="Moreau H."/>
            <person name="Not F."/>
            <person name="Otillar R."/>
            <person name="Panaud O."/>
            <person name="Pangilinan J."/>
            <person name="Paulsen I."/>
            <person name="Piegu B."/>
            <person name="Poliakov A."/>
            <person name="Robbens S."/>
            <person name="Schmutz J."/>
            <person name="Toulza E."/>
            <person name="Wyss T."/>
            <person name="Zelensky A."/>
            <person name="Zhou K."/>
            <person name="Armbrust E.V."/>
            <person name="Bhattacharya D."/>
            <person name="Goodenough U.W."/>
            <person name="Van de Peer Y."/>
            <person name="Grigoriev I.V."/>
        </authorList>
    </citation>
    <scope>NUCLEOTIDE SEQUENCE [LARGE SCALE GENOMIC DNA]</scope>
    <source>
        <strain evidence="2 3">CCMP1545</strain>
    </source>
</reference>
<name>C1MJT0_MICPC</name>
<accession>C1MJT0</accession>
<dbReference type="PANTHER" id="PTHR34203:SF15">
    <property type="entry name" value="SLL1173 PROTEIN"/>
    <property type="match status" value="1"/>
</dbReference>
<dbReference type="PANTHER" id="PTHR34203">
    <property type="entry name" value="METHYLTRANSFERASE, FKBM FAMILY PROTEIN"/>
    <property type="match status" value="1"/>
</dbReference>
<dbReference type="OrthoDB" id="543564at2759"/>
<dbReference type="Pfam" id="PF05050">
    <property type="entry name" value="Methyltransf_21"/>
    <property type="match status" value="1"/>
</dbReference>
<dbReference type="InterPro" id="IPR006342">
    <property type="entry name" value="FkbM_mtfrase"/>
</dbReference>
<proteinExistence type="predicted"/>
<dbReference type="Gene3D" id="3.40.50.150">
    <property type="entry name" value="Vaccinia Virus protein VP39"/>
    <property type="match status" value="1"/>
</dbReference>
<organism evidence="3">
    <name type="scientific">Micromonas pusilla (strain CCMP1545)</name>
    <name type="common">Picoplanktonic green alga</name>
    <dbReference type="NCBI Taxonomy" id="564608"/>
    <lineage>
        <taxon>Eukaryota</taxon>
        <taxon>Viridiplantae</taxon>
        <taxon>Chlorophyta</taxon>
        <taxon>Mamiellophyceae</taxon>
        <taxon>Mamiellales</taxon>
        <taxon>Mamiellaceae</taxon>
        <taxon>Micromonas</taxon>
    </lineage>
</organism>
<evidence type="ECO:0000259" key="1">
    <source>
        <dbReference type="Pfam" id="PF05050"/>
    </source>
</evidence>
<dbReference type="EMBL" id="GG663736">
    <property type="protein sequence ID" value="EEH59248.1"/>
    <property type="molecule type" value="Genomic_DNA"/>
</dbReference>
<protein>
    <submittedName>
        <fullName evidence="2">Predicted protein</fullName>
    </submittedName>
</protein>
<dbReference type="GeneID" id="9681640"/>
<dbReference type="RefSeq" id="XP_003055872.1">
    <property type="nucleotide sequence ID" value="XM_003055826.1"/>
</dbReference>
<dbReference type="InterPro" id="IPR029063">
    <property type="entry name" value="SAM-dependent_MTases_sf"/>
</dbReference>
<dbReference type="AlphaFoldDB" id="C1MJT0"/>
<dbReference type="KEGG" id="mpp:MICPUCDRAFT_55083"/>